<evidence type="ECO:0000313" key="1">
    <source>
        <dbReference type="EMBL" id="KAI5661327.1"/>
    </source>
</evidence>
<accession>A0ACC0ALK7</accession>
<dbReference type="EMBL" id="CM044705">
    <property type="protein sequence ID" value="KAI5661327.1"/>
    <property type="molecule type" value="Genomic_DNA"/>
</dbReference>
<proteinExistence type="predicted"/>
<name>A0ACC0ALK7_CATRO</name>
<organism evidence="1 2">
    <name type="scientific">Catharanthus roseus</name>
    <name type="common">Madagascar periwinkle</name>
    <name type="synonym">Vinca rosea</name>
    <dbReference type="NCBI Taxonomy" id="4058"/>
    <lineage>
        <taxon>Eukaryota</taxon>
        <taxon>Viridiplantae</taxon>
        <taxon>Streptophyta</taxon>
        <taxon>Embryophyta</taxon>
        <taxon>Tracheophyta</taxon>
        <taxon>Spermatophyta</taxon>
        <taxon>Magnoliopsida</taxon>
        <taxon>eudicotyledons</taxon>
        <taxon>Gunneridae</taxon>
        <taxon>Pentapetalae</taxon>
        <taxon>asterids</taxon>
        <taxon>lamiids</taxon>
        <taxon>Gentianales</taxon>
        <taxon>Apocynaceae</taxon>
        <taxon>Rauvolfioideae</taxon>
        <taxon>Vinceae</taxon>
        <taxon>Catharanthinae</taxon>
        <taxon>Catharanthus</taxon>
    </lineage>
</organism>
<evidence type="ECO:0000313" key="2">
    <source>
        <dbReference type="Proteomes" id="UP001060085"/>
    </source>
</evidence>
<sequence>MKMVIEGVDILKNEIPFEEEAVVISEDDAKPGLVLVDIINGFCTVGSGNLAPRESNRQISEMIEESAKLARVFCDNKWPVLAFLDTHSPDKPEHPYPPHCITGTDESNLVPALRWLEKDEANVTIRRKDCYDGFIASYKEDGSNAFVDWVKTHGIQLLLVVGICTDICVLDFVCSTLSAKTRGFLAPLEQVVVYSKGCATFDFPVSIATNSKHLLPHPQELMHHVGLYMAKSRGAKIATQVSVCKVKNL</sequence>
<dbReference type="Proteomes" id="UP001060085">
    <property type="component" value="Linkage Group LG05"/>
</dbReference>
<gene>
    <name evidence="1" type="ORF">M9H77_20650</name>
</gene>
<protein>
    <submittedName>
        <fullName evidence="1">Uncharacterized protein</fullName>
    </submittedName>
</protein>
<keyword evidence="2" id="KW-1185">Reference proteome</keyword>
<comment type="caution">
    <text evidence="1">The sequence shown here is derived from an EMBL/GenBank/DDBJ whole genome shotgun (WGS) entry which is preliminary data.</text>
</comment>
<reference evidence="2" key="1">
    <citation type="journal article" date="2023" name="Nat. Plants">
        <title>Single-cell RNA sequencing provides a high-resolution roadmap for understanding the multicellular compartmentation of specialized metabolism.</title>
        <authorList>
            <person name="Sun S."/>
            <person name="Shen X."/>
            <person name="Li Y."/>
            <person name="Li Y."/>
            <person name="Wang S."/>
            <person name="Li R."/>
            <person name="Zhang H."/>
            <person name="Shen G."/>
            <person name="Guo B."/>
            <person name="Wei J."/>
            <person name="Xu J."/>
            <person name="St-Pierre B."/>
            <person name="Chen S."/>
            <person name="Sun C."/>
        </authorList>
    </citation>
    <scope>NUCLEOTIDE SEQUENCE [LARGE SCALE GENOMIC DNA]</scope>
</reference>